<accession>A0A1N7QMN6</accession>
<dbReference type="InterPro" id="IPR013249">
    <property type="entry name" value="RNA_pol_sigma70_r4_t2"/>
</dbReference>
<dbReference type="InterPro" id="IPR039425">
    <property type="entry name" value="RNA_pol_sigma-70-like"/>
</dbReference>
<keyword evidence="4" id="KW-0804">Transcription</keyword>
<gene>
    <name evidence="7" type="ORF">SAMN05421788_10676</name>
</gene>
<evidence type="ECO:0000256" key="2">
    <source>
        <dbReference type="ARBA" id="ARBA00023015"/>
    </source>
</evidence>
<dbReference type="GO" id="GO:0016987">
    <property type="term" value="F:sigma factor activity"/>
    <property type="evidence" value="ECO:0007669"/>
    <property type="project" value="UniProtKB-KW"/>
</dbReference>
<sequence>MQFVEETDQVIVEHINKGDKHAYEALFQRYWEMLFAIAYRKTGDTQDALDIVQELFIHIWESHETLEISGNVAAYLTTSIKNRVISWYRATSSRAKQKAALLERLQEMSGDHSEQAATEYTAALEEWQLAIDTLPVRMKEIYVLRHQQQLSISEISSALNLRPQSIRNQLSEASDRVRKLLEKHLWLCITLCLGADSWI</sequence>
<dbReference type="GO" id="GO:0006352">
    <property type="term" value="P:DNA-templated transcription initiation"/>
    <property type="evidence" value="ECO:0007669"/>
    <property type="project" value="InterPro"/>
</dbReference>
<name>A0A1N7QMN6_9BACT</name>
<keyword evidence="3" id="KW-0731">Sigma factor</keyword>
<dbReference type="STRING" id="477680.SAMN05421788_10676"/>
<keyword evidence="2" id="KW-0805">Transcription regulation</keyword>
<feature type="domain" description="RNA polymerase sigma-70 region 2" evidence="5">
    <location>
        <begin position="26"/>
        <end position="92"/>
    </location>
</feature>
<dbReference type="GO" id="GO:0003677">
    <property type="term" value="F:DNA binding"/>
    <property type="evidence" value="ECO:0007669"/>
    <property type="project" value="InterPro"/>
</dbReference>
<reference evidence="8" key="1">
    <citation type="submission" date="2017-01" db="EMBL/GenBank/DDBJ databases">
        <authorList>
            <person name="Varghese N."/>
            <person name="Submissions S."/>
        </authorList>
    </citation>
    <scope>NUCLEOTIDE SEQUENCE [LARGE SCALE GENOMIC DNA]</scope>
    <source>
        <strain evidence="8">DSM 21054</strain>
    </source>
</reference>
<dbReference type="PANTHER" id="PTHR43133">
    <property type="entry name" value="RNA POLYMERASE ECF-TYPE SIGMA FACTO"/>
    <property type="match status" value="1"/>
</dbReference>
<dbReference type="Gene3D" id="1.10.1740.10">
    <property type="match status" value="1"/>
</dbReference>
<dbReference type="Proteomes" id="UP000186917">
    <property type="component" value="Unassembled WGS sequence"/>
</dbReference>
<dbReference type="InterPro" id="IPR014284">
    <property type="entry name" value="RNA_pol_sigma-70_dom"/>
</dbReference>
<proteinExistence type="inferred from homology"/>
<evidence type="ECO:0000256" key="3">
    <source>
        <dbReference type="ARBA" id="ARBA00023082"/>
    </source>
</evidence>
<evidence type="ECO:0000256" key="4">
    <source>
        <dbReference type="ARBA" id="ARBA00023163"/>
    </source>
</evidence>
<dbReference type="OrthoDB" id="679904at2"/>
<evidence type="ECO:0000256" key="1">
    <source>
        <dbReference type="ARBA" id="ARBA00010641"/>
    </source>
</evidence>
<dbReference type="InterPro" id="IPR007627">
    <property type="entry name" value="RNA_pol_sigma70_r2"/>
</dbReference>
<protein>
    <submittedName>
        <fullName evidence="7">RNA polymerase sigma-70 factor, ECF subfamily</fullName>
    </submittedName>
</protein>
<dbReference type="Pfam" id="PF04542">
    <property type="entry name" value="Sigma70_r2"/>
    <property type="match status" value="1"/>
</dbReference>
<dbReference type="Gene3D" id="1.10.10.10">
    <property type="entry name" value="Winged helix-like DNA-binding domain superfamily/Winged helix DNA-binding domain"/>
    <property type="match status" value="1"/>
</dbReference>
<keyword evidence="8" id="KW-1185">Reference proteome</keyword>
<evidence type="ECO:0000259" key="5">
    <source>
        <dbReference type="Pfam" id="PF04542"/>
    </source>
</evidence>
<dbReference type="Pfam" id="PF08281">
    <property type="entry name" value="Sigma70_r4_2"/>
    <property type="match status" value="1"/>
</dbReference>
<dbReference type="InterPro" id="IPR036388">
    <property type="entry name" value="WH-like_DNA-bd_sf"/>
</dbReference>
<dbReference type="AlphaFoldDB" id="A0A1N7QMN6"/>
<evidence type="ECO:0000259" key="6">
    <source>
        <dbReference type="Pfam" id="PF08281"/>
    </source>
</evidence>
<organism evidence="7 8">
    <name type="scientific">Filimonas lacunae</name>
    <dbReference type="NCBI Taxonomy" id="477680"/>
    <lineage>
        <taxon>Bacteria</taxon>
        <taxon>Pseudomonadati</taxon>
        <taxon>Bacteroidota</taxon>
        <taxon>Chitinophagia</taxon>
        <taxon>Chitinophagales</taxon>
        <taxon>Chitinophagaceae</taxon>
        <taxon>Filimonas</taxon>
    </lineage>
</organism>
<dbReference type="SUPFAM" id="SSF88659">
    <property type="entry name" value="Sigma3 and sigma4 domains of RNA polymerase sigma factors"/>
    <property type="match status" value="1"/>
</dbReference>
<dbReference type="InterPro" id="IPR013325">
    <property type="entry name" value="RNA_pol_sigma_r2"/>
</dbReference>
<evidence type="ECO:0000313" key="8">
    <source>
        <dbReference type="Proteomes" id="UP000186917"/>
    </source>
</evidence>
<dbReference type="NCBIfam" id="TIGR02937">
    <property type="entry name" value="sigma70-ECF"/>
    <property type="match status" value="1"/>
</dbReference>
<feature type="domain" description="RNA polymerase sigma factor 70 region 4 type 2" evidence="6">
    <location>
        <begin position="125"/>
        <end position="173"/>
    </location>
</feature>
<comment type="similarity">
    <text evidence="1">Belongs to the sigma-70 factor family. ECF subfamily.</text>
</comment>
<evidence type="ECO:0000313" key="7">
    <source>
        <dbReference type="EMBL" id="SIT24142.1"/>
    </source>
</evidence>
<dbReference type="PANTHER" id="PTHR43133:SF46">
    <property type="entry name" value="RNA POLYMERASE SIGMA-70 FACTOR ECF SUBFAMILY"/>
    <property type="match status" value="1"/>
</dbReference>
<dbReference type="EMBL" id="FTOR01000006">
    <property type="protein sequence ID" value="SIT24142.1"/>
    <property type="molecule type" value="Genomic_DNA"/>
</dbReference>
<dbReference type="InterPro" id="IPR013324">
    <property type="entry name" value="RNA_pol_sigma_r3/r4-like"/>
</dbReference>
<dbReference type="SUPFAM" id="SSF88946">
    <property type="entry name" value="Sigma2 domain of RNA polymerase sigma factors"/>
    <property type="match status" value="1"/>
</dbReference>